<dbReference type="InterPro" id="IPR020827">
    <property type="entry name" value="Asparaginase/glutaminase_AS1"/>
</dbReference>
<accession>A0A5S4YJ58</accession>
<dbReference type="PROSITE" id="PS00144">
    <property type="entry name" value="ASN_GLN_ASE_1"/>
    <property type="match status" value="1"/>
</dbReference>
<dbReference type="Pfam" id="PF17763">
    <property type="entry name" value="Asparaginase_C"/>
    <property type="match status" value="1"/>
</dbReference>
<dbReference type="EMBL" id="VSTH01000078">
    <property type="protein sequence ID" value="TYO64148.1"/>
    <property type="molecule type" value="Genomic_DNA"/>
</dbReference>
<feature type="binding site" evidence="3">
    <location>
        <begin position="113"/>
        <end position="114"/>
    </location>
    <ligand>
        <name>substrate</name>
    </ligand>
</feature>
<dbReference type="InterPro" id="IPR027473">
    <property type="entry name" value="L-asparaginase_C"/>
</dbReference>
<dbReference type="InterPro" id="IPR040919">
    <property type="entry name" value="Asparaginase_C"/>
</dbReference>
<evidence type="ECO:0000256" key="2">
    <source>
        <dbReference type="PIRSR" id="PIRSR001220-1"/>
    </source>
</evidence>
<dbReference type="Gene3D" id="3.40.50.40">
    <property type="match status" value="1"/>
</dbReference>
<dbReference type="Pfam" id="PF00710">
    <property type="entry name" value="Asparaginase"/>
    <property type="match status" value="1"/>
</dbReference>
<protein>
    <recommendedName>
        <fullName evidence="5">Bulb-type lectin domain-containing protein</fullName>
    </recommendedName>
</protein>
<dbReference type="PANTHER" id="PTHR11707">
    <property type="entry name" value="L-ASPARAGINASE"/>
    <property type="match status" value="1"/>
</dbReference>
<dbReference type="PANTHER" id="PTHR11707:SF28">
    <property type="entry name" value="60 KDA LYSOPHOSPHOLIPASE"/>
    <property type="match status" value="1"/>
</dbReference>
<feature type="domain" description="Bulb-type lectin" evidence="5">
    <location>
        <begin position="424"/>
        <end position="545"/>
    </location>
</feature>
<comment type="similarity">
    <text evidence="1">Belongs to the asparaginase 1 family.</text>
</comment>
<dbReference type="InterPro" id="IPR036152">
    <property type="entry name" value="Asp/glu_Ase-like_sf"/>
</dbReference>
<name>A0A5S4YJ58_9BRAD</name>
<proteinExistence type="inferred from homology"/>
<reference evidence="6 7" key="1">
    <citation type="submission" date="2019-08" db="EMBL/GenBank/DDBJ databases">
        <title>Bradyrhizobium hipponensis sp. nov., a rhizobium isolated from a Lupinus angustifolius root nodule in Tunisia.</title>
        <authorList>
            <person name="Off K."/>
            <person name="Rejili M."/>
            <person name="Mars M."/>
            <person name="Brachmann A."/>
            <person name="Marin M."/>
        </authorList>
    </citation>
    <scope>NUCLEOTIDE SEQUENCE [LARGE SCALE GENOMIC DNA]</scope>
    <source>
        <strain evidence="7">aSej3</strain>
    </source>
</reference>
<dbReference type="GO" id="GO:0004067">
    <property type="term" value="F:asparaginase activity"/>
    <property type="evidence" value="ECO:0007669"/>
    <property type="project" value="UniProtKB-UniRule"/>
</dbReference>
<feature type="active site" evidence="4">
    <location>
        <position position="26"/>
    </location>
</feature>
<dbReference type="InterPro" id="IPR001480">
    <property type="entry name" value="Bulb-type_lectin_dom"/>
</dbReference>
<evidence type="ECO:0000313" key="7">
    <source>
        <dbReference type="Proteomes" id="UP000324797"/>
    </source>
</evidence>
<comment type="caution">
    <text evidence="6">The sequence shown here is derived from an EMBL/GenBank/DDBJ whole genome shotgun (WGS) entry which is preliminary data.</text>
</comment>
<dbReference type="GO" id="GO:0006520">
    <property type="term" value="P:amino acid metabolic process"/>
    <property type="evidence" value="ECO:0007669"/>
    <property type="project" value="InterPro"/>
</dbReference>
<evidence type="ECO:0000256" key="3">
    <source>
        <dbReference type="PIRSR" id="PIRSR001220-2"/>
    </source>
</evidence>
<organism evidence="6 7">
    <name type="scientific">Bradyrhizobium hipponense</name>
    <dbReference type="NCBI Taxonomy" id="2605638"/>
    <lineage>
        <taxon>Bacteria</taxon>
        <taxon>Pseudomonadati</taxon>
        <taxon>Pseudomonadota</taxon>
        <taxon>Alphaproteobacteria</taxon>
        <taxon>Hyphomicrobiales</taxon>
        <taxon>Nitrobacteraceae</taxon>
        <taxon>Bradyrhizobium</taxon>
    </lineage>
</organism>
<dbReference type="PROSITE" id="PS51732">
    <property type="entry name" value="ASN_GLN_ASE_3"/>
    <property type="match status" value="1"/>
</dbReference>
<dbReference type="SMART" id="SM00870">
    <property type="entry name" value="Asparaginase"/>
    <property type="match status" value="1"/>
</dbReference>
<dbReference type="PRINTS" id="PR00139">
    <property type="entry name" value="ASNGLNASE"/>
</dbReference>
<dbReference type="InterPro" id="IPR006034">
    <property type="entry name" value="Asparaginase/glutaminase-like"/>
</dbReference>
<dbReference type="PROSITE" id="PS51257">
    <property type="entry name" value="PROKAR_LIPOPROTEIN"/>
    <property type="match status" value="1"/>
</dbReference>
<dbReference type="InterPro" id="IPR037152">
    <property type="entry name" value="L-asparaginase_N_sf"/>
</dbReference>
<keyword evidence="7" id="KW-1185">Reference proteome</keyword>
<dbReference type="SUPFAM" id="SSF53774">
    <property type="entry name" value="Glutaminase/Asparaginase"/>
    <property type="match status" value="1"/>
</dbReference>
<dbReference type="PIRSF" id="PIRSF500176">
    <property type="entry name" value="L_ASNase"/>
    <property type="match status" value="1"/>
</dbReference>
<dbReference type="InterPro" id="IPR027474">
    <property type="entry name" value="L-asparaginase_N"/>
</dbReference>
<dbReference type="PIRSF" id="PIRSF001220">
    <property type="entry name" value="L-ASNase_gatD"/>
    <property type="match status" value="1"/>
</dbReference>
<dbReference type="PROSITE" id="PS50927">
    <property type="entry name" value="BULB_LECTIN"/>
    <property type="match status" value="1"/>
</dbReference>
<sequence length="548" mass="58503">MKRWMCACRRGHRSTMKIAIINTGGTISCVGTPLGPMSAQAFAKACKTLIDETIIVQDYPNTELHYAVDVKFPESSTGTLDSTNLQPTDWCIIASYILDHYADFDGWVVLHGTDSMDFTGTALPFLLSAFNDRGVTTAQLSKPVIITGSQLPMFHQGPNEKEPSALAYNTDAFQNFCGAIAAAQSGIPEVCIYFQNELYRGNRVLKTNASEFNAFSSPNYPSLGEYGIQFEILFENILPPPVSNSVSLDDATARNSAIQQLNYVAANINNFPVMQFNAFPAWYAFNDSTKTCSGLIANLLNACVASGIKGLILESYGEGNFPSGNPDNPSGGAAYQALAAANAGGVVIVDCTQVIAGVVNDNAYAAGAWLPAVGALNPADMTPMAAFAKLMILLTTAGYRKWTAAHVKTLMQTNLLGEMMSVNKLDSRVNPLLLANQTLAALDGSATLSNDPVAGPVLRDSTGTQLWAAMSPAPPANQLPGRLIMQNDGNLVFYSRYNAPMWATNTGVSTGASSMLVLSGSAGKPADLALLVYDYDHNAVTKTLYQQK</sequence>
<dbReference type="Gene3D" id="2.90.10.10">
    <property type="entry name" value="Bulb-type lectin domain"/>
    <property type="match status" value="1"/>
</dbReference>
<dbReference type="AlphaFoldDB" id="A0A5S4YJ58"/>
<dbReference type="SFLD" id="SFLDS00057">
    <property type="entry name" value="Glutaminase/Asparaginase"/>
    <property type="match status" value="1"/>
</dbReference>
<evidence type="ECO:0000313" key="6">
    <source>
        <dbReference type="EMBL" id="TYO64148.1"/>
    </source>
</evidence>
<dbReference type="InterPro" id="IPR036426">
    <property type="entry name" value="Bulb-type_lectin_dom_sf"/>
</dbReference>
<dbReference type="SUPFAM" id="SSF51110">
    <property type="entry name" value="alpha-D-mannose-specific plant lectins"/>
    <property type="match status" value="1"/>
</dbReference>
<dbReference type="Gene3D" id="3.40.50.1170">
    <property type="entry name" value="L-asparaginase, N-terminal domain"/>
    <property type="match status" value="1"/>
</dbReference>
<feature type="active site" description="O-isoaspartyl threonine intermediate" evidence="2">
    <location>
        <position position="26"/>
    </location>
</feature>
<feature type="binding site" evidence="3">
    <location>
        <position position="82"/>
    </location>
    <ligand>
        <name>substrate</name>
    </ligand>
</feature>
<gene>
    <name evidence="6" type="ORF">FXV83_22450</name>
</gene>
<evidence type="ECO:0000259" key="5">
    <source>
        <dbReference type="PROSITE" id="PS50927"/>
    </source>
</evidence>
<evidence type="ECO:0000256" key="4">
    <source>
        <dbReference type="PROSITE-ProRule" id="PRU10099"/>
    </source>
</evidence>
<dbReference type="Proteomes" id="UP000324797">
    <property type="component" value="Unassembled WGS sequence"/>
</dbReference>
<evidence type="ECO:0000256" key="1">
    <source>
        <dbReference type="ARBA" id="ARBA00010518"/>
    </source>
</evidence>